<evidence type="ECO:0000256" key="1">
    <source>
        <dbReference type="ARBA" id="ARBA00003330"/>
    </source>
</evidence>
<dbReference type="CDD" id="cd03017">
    <property type="entry name" value="PRX_BCP"/>
    <property type="match status" value="1"/>
</dbReference>
<dbReference type="InterPro" id="IPR036249">
    <property type="entry name" value="Thioredoxin-like_sf"/>
</dbReference>
<evidence type="ECO:0000256" key="5">
    <source>
        <dbReference type="ARBA" id="ARBA00022862"/>
    </source>
</evidence>
<keyword evidence="4" id="KW-0575">Peroxidase</keyword>
<evidence type="ECO:0000256" key="7">
    <source>
        <dbReference type="ARBA" id="ARBA00023157"/>
    </source>
</evidence>
<name>A0A939KGW7_9CLOT</name>
<dbReference type="GO" id="GO:0034599">
    <property type="term" value="P:cellular response to oxidative stress"/>
    <property type="evidence" value="ECO:0007669"/>
    <property type="project" value="TreeGrafter"/>
</dbReference>
<dbReference type="Pfam" id="PF00578">
    <property type="entry name" value="AhpC-TSA"/>
    <property type="match status" value="1"/>
</dbReference>
<keyword evidence="7" id="KW-1015">Disulfide bond</keyword>
<evidence type="ECO:0000256" key="11">
    <source>
        <dbReference type="ARBA" id="ARBA00041373"/>
    </source>
</evidence>
<dbReference type="Proteomes" id="UP000664218">
    <property type="component" value="Unassembled WGS sequence"/>
</dbReference>
<evidence type="ECO:0000313" key="16">
    <source>
        <dbReference type="Proteomes" id="UP000664218"/>
    </source>
</evidence>
<protein>
    <recommendedName>
        <fullName evidence="3">thioredoxin-dependent peroxiredoxin</fullName>
        <ecNumber evidence="3">1.11.1.24</ecNumber>
    </recommendedName>
    <alternativeName>
        <fullName evidence="11">Bacterioferritin comigratory protein</fullName>
    </alternativeName>
    <alternativeName>
        <fullName evidence="9">Thioredoxin peroxidase</fullName>
    </alternativeName>
</protein>
<dbReference type="PROSITE" id="PS51352">
    <property type="entry name" value="THIOREDOXIN_2"/>
    <property type="match status" value="1"/>
</dbReference>
<comment type="function">
    <text evidence="1">Thiol-specific peroxidase that catalyzes the reduction of hydrogen peroxide and organic hydroperoxides to water and alcohols, respectively. Plays a role in cell protection against oxidative stress by detoxifying peroxides and as sensor of hydrogen peroxide-mediated signaling events.</text>
</comment>
<evidence type="ECO:0000256" key="9">
    <source>
        <dbReference type="ARBA" id="ARBA00032824"/>
    </source>
</evidence>
<dbReference type="Gene3D" id="3.40.30.10">
    <property type="entry name" value="Glutaredoxin"/>
    <property type="match status" value="1"/>
</dbReference>
<evidence type="ECO:0000259" key="14">
    <source>
        <dbReference type="PROSITE" id="PS51352"/>
    </source>
</evidence>
<gene>
    <name evidence="15" type="ORF">J3A84_13060</name>
</gene>
<dbReference type="PANTHER" id="PTHR42801:SF4">
    <property type="entry name" value="AHPC_TSA FAMILY PROTEIN"/>
    <property type="match status" value="1"/>
</dbReference>
<dbReference type="GO" id="GO:0045454">
    <property type="term" value="P:cell redox homeostasis"/>
    <property type="evidence" value="ECO:0007669"/>
    <property type="project" value="TreeGrafter"/>
</dbReference>
<keyword evidence="5" id="KW-0049">Antioxidant</keyword>
<comment type="similarity">
    <text evidence="10">Belongs to the peroxiredoxin family. BCP/PrxQ subfamily.</text>
</comment>
<dbReference type="FunFam" id="3.40.30.10:FF:000007">
    <property type="entry name" value="Thioredoxin-dependent thiol peroxidase"/>
    <property type="match status" value="1"/>
</dbReference>
<evidence type="ECO:0000256" key="12">
    <source>
        <dbReference type="ARBA" id="ARBA00049091"/>
    </source>
</evidence>
<evidence type="ECO:0000256" key="4">
    <source>
        <dbReference type="ARBA" id="ARBA00022559"/>
    </source>
</evidence>
<keyword evidence="16" id="KW-1185">Reference proteome</keyword>
<dbReference type="SUPFAM" id="SSF52833">
    <property type="entry name" value="Thioredoxin-like"/>
    <property type="match status" value="1"/>
</dbReference>
<evidence type="ECO:0000256" key="13">
    <source>
        <dbReference type="PIRSR" id="PIRSR000239-1"/>
    </source>
</evidence>
<proteinExistence type="inferred from homology"/>
<dbReference type="PIRSF" id="PIRSF000239">
    <property type="entry name" value="AHPC"/>
    <property type="match status" value="1"/>
</dbReference>
<dbReference type="InterPro" id="IPR013766">
    <property type="entry name" value="Thioredoxin_domain"/>
</dbReference>
<evidence type="ECO:0000256" key="8">
    <source>
        <dbReference type="ARBA" id="ARBA00023284"/>
    </source>
</evidence>
<comment type="catalytic activity">
    <reaction evidence="12">
        <text>a hydroperoxide + [thioredoxin]-dithiol = an alcohol + [thioredoxin]-disulfide + H2O</text>
        <dbReference type="Rhea" id="RHEA:62620"/>
        <dbReference type="Rhea" id="RHEA-COMP:10698"/>
        <dbReference type="Rhea" id="RHEA-COMP:10700"/>
        <dbReference type="ChEBI" id="CHEBI:15377"/>
        <dbReference type="ChEBI" id="CHEBI:29950"/>
        <dbReference type="ChEBI" id="CHEBI:30879"/>
        <dbReference type="ChEBI" id="CHEBI:35924"/>
        <dbReference type="ChEBI" id="CHEBI:50058"/>
        <dbReference type="EC" id="1.11.1.24"/>
    </reaction>
</comment>
<evidence type="ECO:0000256" key="2">
    <source>
        <dbReference type="ARBA" id="ARBA00011245"/>
    </source>
</evidence>
<feature type="domain" description="Thioredoxin" evidence="14">
    <location>
        <begin position="3"/>
        <end position="156"/>
    </location>
</feature>
<feature type="active site" description="Cysteine sulfenic acid (-SOH) intermediate; for peroxidase activity" evidence="13">
    <location>
        <position position="45"/>
    </location>
</feature>
<organism evidence="15 16">
    <name type="scientific">Proteiniclasticum aestuarii</name>
    <dbReference type="NCBI Taxonomy" id="2817862"/>
    <lineage>
        <taxon>Bacteria</taxon>
        <taxon>Bacillati</taxon>
        <taxon>Bacillota</taxon>
        <taxon>Clostridia</taxon>
        <taxon>Eubacteriales</taxon>
        <taxon>Clostridiaceae</taxon>
        <taxon>Proteiniclasticum</taxon>
    </lineage>
</organism>
<dbReference type="EMBL" id="JAFNJU010000010">
    <property type="protein sequence ID" value="MBO1265962.1"/>
    <property type="molecule type" value="Genomic_DNA"/>
</dbReference>
<keyword evidence="8" id="KW-0676">Redox-active center</keyword>
<keyword evidence="6" id="KW-0560">Oxidoreductase</keyword>
<evidence type="ECO:0000256" key="3">
    <source>
        <dbReference type="ARBA" id="ARBA00013017"/>
    </source>
</evidence>
<reference evidence="15" key="1">
    <citation type="submission" date="2021-03" db="EMBL/GenBank/DDBJ databases">
        <title>Proteiniclasticum marinus sp. nov., isolated from tidal flat sediment.</title>
        <authorList>
            <person name="Namirimu T."/>
            <person name="Yang J.-A."/>
            <person name="Yang S.-H."/>
            <person name="Kim Y.-J."/>
            <person name="Kwon K.K."/>
        </authorList>
    </citation>
    <scope>NUCLEOTIDE SEQUENCE</scope>
    <source>
        <strain evidence="15">SCR006</strain>
    </source>
</reference>
<dbReference type="GO" id="GO:0008379">
    <property type="term" value="F:thioredoxin peroxidase activity"/>
    <property type="evidence" value="ECO:0007669"/>
    <property type="project" value="TreeGrafter"/>
</dbReference>
<comment type="subunit">
    <text evidence="2">Monomer.</text>
</comment>
<sequence>MLVKLHEKAPDFTLMGSDDKNHSLSDYKGKKVILYFYPRDNTPGCTLEAESFRDHNETLKGQNAVIIGVSRDDLASHDKFITKLDLPFVLLSDEDSEVCTLYDVLKEKNMYGKKSIGIQRSTFIVDEEGILIYENRKVKAEGHAEEIIEFLKSREE</sequence>
<dbReference type="InterPro" id="IPR050924">
    <property type="entry name" value="Peroxiredoxin_BCP/PrxQ"/>
</dbReference>
<comment type="caution">
    <text evidence="15">The sequence shown here is derived from an EMBL/GenBank/DDBJ whole genome shotgun (WGS) entry which is preliminary data.</text>
</comment>
<accession>A0A939KGW7</accession>
<dbReference type="InterPro" id="IPR024706">
    <property type="entry name" value="Peroxiredoxin_AhpC-typ"/>
</dbReference>
<dbReference type="PANTHER" id="PTHR42801">
    <property type="entry name" value="THIOREDOXIN-DEPENDENT PEROXIDE REDUCTASE"/>
    <property type="match status" value="1"/>
</dbReference>
<dbReference type="GO" id="GO:0005737">
    <property type="term" value="C:cytoplasm"/>
    <property type="evidence" value="ECO:0007669"/>
    <property type="project" value="TreeGrafter"/>
</dbReference>
<evidence type="ECO:0000313" key="15">
    <source>
        <dbReference type="EMBL" id="MBO1265962.1"/>
    </source>
</evidence>
<evidence type="ECO:0000256" key="10">
    <source>
        <dbReference type="ARBA" id="ARBA00038489"/>
    </source>
</evidence>
<dbReference type="AlphaFoldDB" id="A0A939KGW7"/>
<dbReference type="EC" id="1.11.1.24" evidence="3"/>
<evidence type="ECO:0000256" key="6">
    <source>
        <dbReference type="ARBA" id="ARBA00023002"/>
    </source>
</evidence>
<dbReference type="InterPro" id="IPR000866">
    <property type="entry name" value="AhpC/TSA"/>
</dbReference>